<dbReference type="GO" id="GO:0009311">
    <property type="term" value="P:oligosaccharide metabolic process"/>
    <property type="evidence" value="ECO:0007669"/>
    <property type="project" value="InterPro"/>
</dbReference>
<dbReference type="Gene3D" id="1.50.10.10">
    <property type="match status" value="1"/>
</dbReference>
<dbReference type="KEGG" id="pcor:KS4_11180"/>
<accession>A0A517YS63</accession>
<dbReference type="Pfam" id="PF22422">
    <property type="entry name" value="MGH1-like_GH"/>
    <property type="match status" value="1"/>
</dbReference>
<protein>
    <submittedName>
        <fullName evidence="3">Mannosyl oligosaccharide glucosidase</fullName>
    </submittedName>
</protein>
<evidence type="ECO:0000259" key="2">
    <source>
        <dbReference type="Pfam" id="PF22422"/>
    </source>
</evidence>
<organism evidence="3 4">
    <name type="scientific">Poriferisphaera corsica</name>
    <dbReference type="NCBI Taxonomy" id="2528020"/>
    <lineage>
        <taxon>Bacteria</taxon>
        <taxon>Pseudomonadati</taxon>
        <taxon>Planctomycetota</taxon>
        <taxon>Phycisphaerae</taxon>
        <taxon>Phycisphaerales</taxon>
        <taxon>Phycisphaeraceae</taxon>
        <taxon>Poriferisphaera</taxon>
    </lineage>
</organism>
<proteinExistence type="predicted"/>
<evidence type="ECO:0000313" key="4">
    <source>
        <dbReference type="Proteomes" id="UP000317369"/>
    </source>
</evidence>
<gene>
    <name evidence="3" type="ORF">KS4_11180</name>
</gene>
<dbReference type="InterPro" id="IPR054491">
    <property type="entry name" value="MGH1-like_GH"/>
</dbReference>
<name>A0A517YS63_9BACT</name>
<dbReference type="PANTHER" id="PTHR10412:SF10">
    <property type="entry name" value="GLYCOSYL HYDROLASE FAMILY 63 C-TERMINAL DOMAIN-CONTAINING PROTEIN"/>
    <property type="match status" value="1"/>
</dbReference>
<dbReference type="GO" id="GO:0004573">
    <property type="term" value="F:Glc3Man9GlcNAc2 oligosaccharide glucosidase activity"/>
    <property type="evidence" value="ECO:0007669"/>
    <property type="project" value="InterPro"/>
</dbReference>
<dbReference type="InterPro" id="IPR012341">
    <property type="entry name" value="6hp_glycosidase-like_sf"/>
</dbReference>
<dbReference type="PANTHER" id="PTHR10412">
    <property type="entry name" value="MANNOSYL-OLIGOSACCHARIDE GLUCOSIDASE"/>
    <property type="match status" value="1"/>
</dbReference>
<dbReference type="InterPro" id="IPR031335">
    <property type="entry name" value="Glyco_hydro_63_C"/>
</dbReference>
<dbReference type="EMBL" id="CP036425">
    <property type="protein sequence ID" value="QDU33077.1"/>
    <property type="molecule type" value="Genomic_DNA"/>
</dbReference>
<reference evidence="3 4" key="1">
    <citation type="submission" date="2019-02" db="EMBL/GenBank/DDBJ databases">
        <title>Deep-cultivation of Planctomycetes and their phenomic and genomic characterization uncovers novel biology.</title>
        <authorList>
            <person name="Wiegand S."/>
            <person name="Jogler M."/>
            <person name="Boedeker C."/>
            <person name="Pinto D."/>
            <person name="Vollmers J."/>
            <person name="Rivas-Marin E."/>
            <person name="Kohn T."/>
            <person name="Peeters S.H."/>
            <person name="Heuer A."/>
            <person name="Rast P."/>
            <person name="Oberbeckmann S."/>
            <person name="Bunk B."/>
            <person name="Jeske O."/>
            <person name="Meyerdierks A."/>
            <person name="Storesund J.E."/>
            <person name="Kallscheuer N."/>
            <person name="Luecker S."/>
            <person name="Lage O.M."/>
            <person name="Pohl T."/>
            <person name="Merkel B.J."/>
            <person name="Hornburger P."/>
            <person name="Mueller R.-W."/>
            <person name="Bruemmer F."/>
            <person name="Labrenz M."/>
            <person name="Spormann A.M."/>
            <person name="Op den Camp H."/>
            <person name="Overmann J."/>
            <person name="Amann R."/>
            <person name="Jetten M.S.M."/>
            <person name="Mascher T."/>
            <person name="Medema M.H."/>
            <person name="Devos D.P."/>
            <person name="Kaster A.-K."/>
            <person name="Ovreas L."/>
            <person name="Rohde M."/>
            <person name="Galperin M.Y."/>
            <person name="Jogler C."/>
        </authorList>
    </citation>
    <scope>NUCLEOTIDE SEQUENCE [LARGE SCALE GENOMIC DNA]</scope>
    <source>
        <strain evidence="3 4">KS4</strain>
    </source>
</reference>
<dbReference type="Proteomes" id="UP000317369">
    <property type="component" value="Chromosome"/>
</dbReference>
<keyword evidence="4" id="KW-1185">Reference proteome</keyword>
<dbReference type="InterPro" id="IPR008928">
    <property type="entry name" value="6-hairpin_glycosidase_sf"/>
</dbReference>
<feature type="domain" description="Glycosyl hydrolase family 63 C-terminal" evidence="1">
    <location>
        <begin position="704"/>
        <end position="880"/>
    </location>
</feature>
<feature type="domain" description="Mannosylglycerate hydrolase MGH1-like glycoside hydrolase" evidence="2">
    <location>
        <begin position="431"/>
        <end position="536"/>
    </location>
</feature>
<evidence type="ECO:0000313" key="3">
    <source>
        <dbReference type="EMBL" id="QDU33077.1"/>
    </source>
</evidence>
<evidence type="ECO:0000259" key="1">
    <source>
        <dbReference type="Pfam" id="PF03200"/>
    </source>
</evidence>
<dbReference type="AlphaFoldDB" id="A0A517YS63"/>
<dbReference type="Pfam" id="PF03200">
    <property type="entry name" value="Glyco_hydro_63"/>
    <property type="match status" value="1"/>
</dbReference>
<dbReference type="OrthoDB" id="9798687at2"/>
<dbReference type="SUPFAM" id="SSF48208">
    <property type="entry name" value="Six-hairpin glycosidases"/>
    <property type="match status" value="1"/>
</dbReference>
<dbReference type="InterPro" id="IPR004888">
    <property type="entry name" value="Glycoside_hydrolase_63"/>
</dbReference>
<sequence length="891" mass="103509">MSDAERRRLKEDAEREKNWKRWGPYLAERQWGTVREDYSADGDVWDYFTHDDARSRAYRWGEDGLLGFTDRECRLCFSVALWNEKDTILKERLFGLSGNEGNHGEDVKELYYYLDSLPTHTYAKALYKYPQAAFPYDDLVSENARRDKTMLEYEILDTGVFDNDAYFDVQAEYAKESPNDILIRLTITNHNTIESPLHILPTLWFRNTWVWGCTHEGCGLKPHMSADNETRIRLDHETLNRFYFEVSHGPNDIKPQLIFTDNETNTDRLFKTPNNTQYVKDAFHDFIINGDHAAINPKKQGTKAAAWYRLSVPPKSSIILNLRLYSEEETPTQIFGNDFDKRFEDCIEEADTFYSQLIAGSLSDEERIISRQAYAGLLWSKQFYHYVVKDWLQGDPNMPGPPAERKKDTRNRDWPHVFSRDVLSMPDKWEYPWFAAWDLAFHMIPFSQVDPEFSKYQLEVLLREWYMHPNGQIPAYEFAFGDVNPPVHAWACWHVFHSTAPRGKRDRAFLARSFQKLLMNFTWWVNRKDPHGDNLFSGGFLGLDNIGVFDRSRPLPHGDHLNQADGTAWMGFYAAVMLGMGLELASTDVAYEDLASKFFEHFVAIIDAINSFGGSGLWDEEDQFYYDQLLVDGSDKPLRIRSLVGLIPLIAVLVIDSNVIQHTKGFRKRMNWFIENRPELSRHITKRTCPKTGNTRYLLAIPPRERLESILRYMLDEDEFLSPFGIRSMSKVHAKKPFTLKFDDTTYRVDYEPGESRTALFGGNSNWRGPIWLPINYLIIQALQRYERYYGDDFLIECPTNSGNMLTFGEVAIEIQQRLTKLFLKNKNSIIPCLGHAADCLQSDSFQDLHQFYEYFHGDTGRGLGASHQTGWTALITNIFHNIAEQRSAPS</sequence>
<dbReference type="RefSeq" id="WP_145075616.1">
    <property type="nucleotide sequence ID" value="NZ_CP036425.1"/>
</dbReference>